<keyword evidence="3" id="KW-1185">Reference proteome</keyword>
<evidence type="ECO:0000259" key="1">
    <source>
        <dbReference type="Pfam" id="PF13503"/>
    </source>
</evidence>
<sequence>MFFSNFSETIMIDKTQACVGDIVTCPVHGLTRIAEGIAAFTIAGRAMSRIGHRTLCGATITTGSSFYFLKGAGAAIEGSETDHGGRVLRNRFHTFVGTAEADQTARALRDAAATGAPVALACESEAAIPKDHARLPVSPDPLPPETLVPLAPGQAGLAVIDPAVLPEALPRLADHGGEALCLLGNRVSAPVLGTAPWVTLVTPGDALAAWLAGQAIPWGGFCPVPAETDLAALQAQLLPATQTDQAGSPAVLRWWDSRARPGLPLADDPIFAPLRTLLTGFRSAGADVRLRLNQGSV</sequence>
<protein>
    <recommendedName>
        <fullName evidence="1">DUF4123 domain-containing protein</fullName>
    </recommendedName>
</protein>
<dbReference type="EMBL" id="NOXS01000034">
    <property type="protein sequence ID" value="OYQ17352.1"/>
    <property type="molecule type" value="Genomic_DNA"/>
</dbReference>
<proteinExistence type="predicted"/>
<dbReference type="Pfam" id="PF05488">
    <property type="entry name" value="PAAR_motif"/>
    <property type="match status" value="1"/>
</dbReference>
<dbReference type="Proteomes" id="UP000216361">
    <property type="component" value="Unassembled WGS sequence"/>
</dbReference>
<dbReference type="Pfam" id="PF13503">
    <property type="entry name" value="DUF4123"/>
    <property type="match status" value="1"/>
</dbReference>
<dbReference type="CDD" id="cd14743">
    <property type="entry name" value="PAAR_CT_1"/>
    <property type="match status" value="1"/>
</dbReference>
<gene>
    <name evidence="2" type="ORF">CHR90_15420</name>
</gene>
<evidence type="ECO:0000313" key="2">
    <source>
        <dbReference type="EMBL" id="OYQ17352.1"/>
    </source>
</evidence>
<dbReference type="InterPro" id="IPR008727">
    <property type="entry name" value="PAAR_motif"/>
</dbReference>
<comment type="caution">
    <text evidence="2">The sequence shown here is derived from an EMBL/GenBank/DDBJ whole genome shotgun (WGS) entry which is preliminary data.</text>
</comment>
<dbReference type="OrthoDB" id="197187at2"/>
<name>A0A255XKD2_9PROT</name>
<evidence type="ECO:0000313" key="3">
    <source>
        <dbReference type="Proteomes" id="UP000216361"/>
    </source>
</evidence>
<dbReference type="InterPro" id="IPR025391">
    <property type="entry name" value="DUF4123"/>
</dbReference>
<accession>A0A255XKD2</accession>
<organism evidence="2 3">
    <name type="scientific">Elstera cyanobacteriorum</name>
    <dbReference type="NCBI Taxonomy" id="2022747"/>
    <lineage>
        <taxon>Bacteria</taxon>
        <taxon>Pseudomonadati</taxon>
        <taxon>Pseudomonadota</taxon>
        <taxon>Alphaproteobacteria</taxon>
        <taxon>Rhodospirillales</taxon>
        <taxon>Rhodospirillaceae</taxon>
        <taxon>Elstera</taxon>
    </lineage>
</organism>
<dbReference type="AlphaFoldDB" id="A0A255XKD2"/>
<reference evidence="2 3" key="1">
    <citation type="submission" date="2017-07" db="EMBL/GenBank/DDBJ databases">
        <title>Elstera cyanobacteriorum sp. nov., a novel bacterium isolated from cyanobacterial aggregates in a eutrophic lake.</title>
        <authorList>
            <person name="Cai H."/>
        </authorList>
    </citation>
    <scope>NUCLEOTIDE SEQUENCE [LARGE SCALE GENOMIC DNA]</scope>
    <source>
        <strain evidence="2 3">TH019</strain>
    </source>
</reference>
<dbReference type="Gene3D" id="2.60.200.60">
    <property type="match status" value="1"/>
</dbReference>
<feature type="domain" description="DUF4123" evidence="1">
    <location>
        <begin position="158"/>
        <end position="261"/>
    </location>
</feature>